<dbReference type="PANTHER" id="PTHR11748">
    <property type="entry name" value="D-LACTATE DEHYDROGENASE"/>
    <property type="match status" value="1"/>
</dbReference>
<dbReference type="InterPro" id="IPR006094">
    <property type="entry name" value="Oxid_FAD_bind_N"/>
</dbReference>
<dbReference type="Proteomes" id="UP001303889">
    <property type="component" value="Unassembled WGS sequence"/>
</dbReference>
<dbReference type="Gene3D" id="3.30.465.10">
    <property type="match status" value="1"/>
</dbReference>
<keyword evidence="5" id="KW-1185">Reference proteome</keyword>
<dbReference type="EMBL" id="MU855862">
    <property type="protein sequence ID" value="KAK3898897.1"/>
    <property type="molecule type" value="Genomic_DNA"/>
</dbReference>
<dbReference type="SUPFAM" id="SSF56176">
    <property type="entry name" value="FAD-binding/transporter-associated domain-like"/>
    <property type="match status" value="1"/>
</dbReference>
<reference evidence="4" key="2">
    <citation type="submission" date="2023-05" db="EMBL/GenBank/DDBJ databases">
        <authorList>
            <consortium name="Lawrence Berkeley National Laboratory"/>
            <person name="Steindorff A."/>
            <person name="Hensen N."/>
            <person name="Bonometti L."/>
            <person name="Westerberg I."/>
            <person name="Brannstrom I.O."/>
            <person name="Guillou S."/>
            <person name="Cros-Aarteil S."/>
            <person name="Calhoun S."/>
            <person name="Haridas S."/>
            <person name="Kuo A."/>
            <person name="Mondo S."/>
            <person name="Pangilinan J."/>
            <person name="Riley R."/>
            <person name="Labutti K."/>
            <person name="Andreopoulos B."/>
            <person name="Lipzen A."/>
            <person name="Chen C."/>
            <person name="Yanf M."/>
            <person name="Daum C."/>
            <person name="Ng V."/>
            <person name="Clum A."/>
            <person name="Ohm R."/>
            <person name="Martin F."/>
            <person name="Silar P."/>
            <person name="Natvig D."/>
            <person name="Lalanne C."/>
            <person name="Gautier V."/>
            <person name="Ament-Velasquez S.L."/>
            <person name="Kruys A."/>
            <person name="Hutchinson M.I."/>
            <person name="Powell A.J."/>
            <person name="Barry K."/>
            <person name="Miller A.N."/>
            <person name="Grigoriev I.V."/>
            <person name="Debuchy R."/>
            <person name="Gladieux P."/>
            <person name="Thoren M.H."/>
            <person name="Johannesson H."/>
        </authorList>
    </citation>
    <scope>NUCLEOTIDE SEQUENCE</scope>
    <source>
        <strain evidence="4">CBS 103.79</strain>
    </source>
</reference>
<dbReference type="PANTHER" id="PTHR11748:SF114">
    <property type="entry name" value="ARYL-ALCOHOL OXIDASE VANILLYL-ALCOHOL OXIDASE (AFU_ORTHOLOGUE AFUA_3G09500)-RELATED"/>
    <property type="match status" value="1"/>
</dbReference>
<evidence type="ECO:0000256" key="2">
    <source>
        <dbReference type="ARBA" id="ARBA00022827"/>
    </source>
</evidence>
<dbReference type="SUPFAM" id="SSF55103">
    <property type="entry name" value="FAD-linked oxidases, C-terminal domain"/>
    <property type="match status" value="1"/>
</dbReference>
<dbReference type="InterPro" id="IPR016171">
    <property type="entry name" value="Vanillyl_alc_oxidase_C-sub2"/>
</dbReference>
<name>A0AAN6MDD3_9PEZI</name>
<dbReference type="Gene3D" id="1.10.45.10">
    <property type="entry name" value="Vanillyl-alcohol Oxidase, Chain A, domain 4"/>
    <property type="match status" value="1"/>
</dbReference>
<evidence type="ECO:0000256" key="1">
    <source>
        <dbReference type="ARBA" id="ARBA00022630"/>
    </source>
</evidence>
<dbReference type="GO" id="GO:0004458">
    <property type="term" value="F:D-lactate dehydrogenase (cytochrome) activity"/>
    <property type="evidence" value="ECO:0007669"/>
    <property type="project" value="TreeGrafter"/>
</dbReference>
<evidence type="ECO:0000259" key="3">
    <source>
        <dbReference type="PROSITE" id="PS51387"/>
    </source>
</evidence>
<dbReference type="GO" id="GO:1903457">
    <property type="term" value="P:lactate catabolic process"/>
    <property type="evidence" value="ECO:0007669"/>
    <property type="project" value="TreeGrafter"/>
</dbReference>
<reference evidence="4" key="1">
    <citation type="journal article" date="2023" name="Mol. Phylogenet. Evol.">
        <title>Genome-scale phylogeny and comparative genomics of the fungal order Sordariales.</title>
        <authorList>
            <person name="Hensen N."/>
            <person name="Bonometti L."/>
            <person name="Westerberg I."/>
            <person name="Brannstrom I.O."/>
            <person name="Guillou S."/>
            <person name="Cros-Aarteil S."/>
            <person name="Calhoun S."/>
            <person name="Haridas S."/>
            <person name="Kuo A."/>
            <person name="Mondo S."/>
            <person name="Pangilinan J."/>
            <person name="Riley R."/>
            <person name="LaButti K."/>
            <person name="Andreopoulos B."/>
            <person name="Lipzen A."/>
            <person name="Chen C."/>
            <person name="Yan M."/>
            <person name="Daum C."/>
            <person name="Ng V."/>
            <person name="Clum A."/>
            <person name="Steindorff A."/>
            <person name="Ohm R.A."/>
            <person name="Martin F."/>
            <person name="Silar P."/>
            <person name="Natvig D.O."/>
            <person name="Lalanne C."/>
            <person name="Gautier V."/>
            <person name="Ament-Velasquez S.L."/>
            <person name="Kruys A."/>
            <person name="Hutchinson M.I."/>
            <person name="Powell A.J."/>
            <person name="Barry K."/>
            <person name="Miller A.N."/>
            <person name="Grigoriev I.V."/>
            <person name="Debuchy R."/>
            <person name="Gladieux P."/>
            <person name="Hiltunen Thoren M."/>
            <person name="Johannesson H."/>
        </authorList>
    </citation>
    <scope>NUCLEOTIDE SEQUENCE</scope>
    <source>
        <strain evidence="4">CBS 103.79</strain>
    </source>
</reference>
<keyword evidence="2" id="KW-0274">FAD</keyword>
<dbReference type="PROSITE" id="PS51387">
    <property type="entry name" value="FAD_PCMH"/>
    <property type="match status" value="1"/>
</dbReference>
<protein>
    <submittedName>
        <fullName evidence="4">FAD-binding oxidoreductase</fullName>
    </submittedName>
</protein>
<gene>
    <name evidence="4" type="ORF">C8A05DRAFT_46896</name>
</gene>
<comment type="caution">
    <text evidence="4">The sequence shown here is derived from an EMBL/GenBank/DDBJ whole genome shotgun (WGS) entry which is preliminary data.</text>
</comment>
<sequence>MTTTTTLTPALSAALDDLRTALGPSVVLTGADTAEFTDPYEPLSWGGQRSAAVVQPASTAEVQAVVRIANTHRVPLWVGSQGRNNGYGGSAAIVPGSIVVNLRRMDKVLEVNDELCYVVVEPGVSFNALYERVQAEGKKVMIDVPDLGWGSVIGNTCDHGFGYTKYGDHFGSVCGIEVVLPTSEVLRTGMGGLEDNRAWHVYRSGFGPNPEGLFLQSNLGIITRMGVWVMPQPETYMDCQIHIATSSALPPLINALRPLMIDGTIPNIPSFINTAGILSSMGPRSNFHPDPTTPIPESILSTIRAQTGIGAWMGRFALYGRPAQVAEAFSHIQSTLSPLGDITVTGQSHSPASLSQSSSLSQSTLVQAGIPTMSLLSSVSFAGSPGGHIGFSSILPLTSRDLTRLTAHLTAATQQASLDYTATITLTPRALIHTFILFLHQSDTPSTEKAYAFCREMVAQVAEMGYGEHRAHVSMMDLVAGQFSAGGHAQRGFNERVKDTVDPEGVLMPGRAGIWGTAWRGRGVEMPWGRGV</sequence>
<evidence type="ECO:0000313" key="4">
    <source>
        <dbReference type="EMBL" id="KAK3898897.1"/>
    </source>
</evidence>
<organism evidence="4 5">
    <name type="scientific">Staphylotrichum tortipilum</name>
    <dbReference type="NCBI Taxonomy" id="2831512"/>
    <lineage>
        <taxon>Eukaryota</taxon>
        <taxon>Fungi</taxon>
        <taxon>Dikarya</taxon>
        <taxon>Ascomycota</taxon>
        <taxon>Pezizomycotina</taxon>
        <taxon>Sordariomycetes</taxon>
        <taxon>Sordariomycetidae</taxon>
        <taxon>Sordariales</taxon>
        <taxon>Chaetomiaceae</taxon>
        <taxon>Staphylotrichum</taxon>
    </lineage>
</organism>
<dbReference type="GO" id="GO:0008720">
    <property type="term" value="F:D-lactate dehydrogenase (NAD+) activity"/>
    <property type="evidence" value="ECO:0007669"/>
    <property type="project" value="TreeGrafter"/>
</dbReference>
<dbReference type="InterPro" id="IPR016167">
    <property type="entry name" value="FAD-bd_PCMH_sub1"/>
</dbReference>
<dbReference type="Gene3D" id="3.40.462.10">
    <property type="entry name" value="FAD-linked oxidases, C-terminal domain"/>
    <property type="match status" value="1"/>
</dbReference>
<dbReference type="InterPro" id="IPR016169">
    <property type="entry name" value="FAD-bd_PCMH_sub2"/>
</dbReference>
<accession>A0AAN6MDD3</accession>
<dbReference type="Pfam" id="PF01565">
    <property type="entry name" value="FAD_binding_4"/>
    <property type="match status" value="1"/>
</dbReference>
<feature type="domain" description="FAD-binding PCMH-type" evidence="3">
    <location>
        <begin position="46"/>
        <end position="232"/>
    </location>
</feature>
<dbReference type="InterPro" id="IPR016170">
    <property type="entry name" value="Cytok_DH_C_sf"/>
</dbReference>
<dbReference type="InterPro" id="IPR016164">
    <property type="entry name" value="FAD-linked_Oxase-like_C"/>
</dbReference>
<dbReference type="GO" id="GO:0071949">
    <property type="term" value="F:FAD binding"/>
    <property type="evidence" value="ECO:0007669"/>
    <property type="project" value="InterPro"/>
</dbReference>
<dbReference type="GO" id="GO:0005739">
    <property type="term" value="C:mitochondrion"/>
    <property type="evidence" value="ECO:0007669"/>
    <property type="project" value="TreeGrafter"/>
</dbReference>
<dbReference type="InterPro" id="IPR016166">
    <property type="entry name" value="FAD-bd_PCMH"/>
</dbReference>
<proteinExistence type="predicted"/>
<dbReference type="Gene3D" id="3.30.43.10">
    <property type="entry name" value="Uridine Diphospho-n-acetylenolpyruvylglucosamine Reductase, domain 2"/>
    <property type="match status" value="1"/>
</dbReference>
<dbReference type="InterPro" id="IPR036318">
    <property type="entry name" value="FAD-bd_PCMH-like_sf"/>
</dbReference>
<keyword evidence="1" id="KW-0285">Flavoprotein</keyword>
<evidence type="ECO:0000313" key="5">
    <source>
        <dbReference type="Proteomes" id="UP001303889"/>
    </source>
</evidence>
<dbReference type="AlphaFoldDB" id="A0AAN6MDD3"/>